<accession>A0AC35U556</accession>
<sequence>MLTLFGGIKHSNQNTQQSPNLSSLNKSEVCKNNLFQIILGSRRHSSATFASNADTPYISNNNNCITINKLDNIKNLSNNLVPVHKTNPNSIIIFDNNNIPLNNSKLERCEISSPKLIKPKQPDNSIITNHIEQYSNDDETLPLTAHKIVSTVSGKRHSSASNNNNYNDQVDKHINKDPAIKNKNPIDTNNTFASTFNRKRTSPLRPLIPPTGGLTTFYPRQPSSAALLPQLFGSGGPINPQQSSFAYVSFLTCNGLLKFGLKLTINP</sequence>
<name>A0AC35U556_9BILA</name>
<evidence type="ECO:0000313" key="2">
    <source>
        <dbReference type="WBParaSite" id="RSKR_0000776033.1"/>
    </source>
</evidence>
<dbReference type="Proteomes" id="UP000095286">
    <property type="component" value="Unplaced"/>
</dbReference>
<proteinExistence type="predicted"/>
<organism evidence="1 2">
    <name type="scientific">Rhabditophanes sp. KR3021</name>
    <dbReference type="NCBI Taxonomy" id="114890"/>
    <lineage>
        <taxon>Eukaryota</taxon>
        <taxon>Metazoa</taxon>
        <taxon>Ecdysozoa</taxon>
        <taxon>Nematoda</taxon>
        <taxon>Chromadorea</taxon>
        <taxon>Rhabditida</taxon>
        <taxon>Tylenchina</taxon>
        <taxon>Panagrolaimomorpha</taxon>
        <taxon>Strongyloidoidea</taxon>
        <taxon>Alloionematidae</taxon>
        <taxon>Rhabditophanes</taxon>
    </lineage>
</organism>
<evidence type="ECO:0000313" key="1">
    <source>
        <dbReference type="Proteomes" id="UP000095286"/>
    </source>
</evidence>
<dbReference type="WBParaSite" id="RSKR_0000776033.1">
    <property type="protein sequence ID" value="RSKR_0000776033.1"/>
    <property type="gene ID" value="RSKR_0000776033"/>
</dbReference>
<protein>
    <submittedName>
        <fullName evidence="2">Uncharacterized protein</fullName>
    </submittedName>
</protein>
<reference evidence="2" key="1">
    <citation type="submission" date="2016-11" db="UniProtKB">
        <authorList>
            <consortium name="WormBaseParasite"/>
        </authorList>
    </citation>
    <scope>IDENTIFICATION</scope>
    <source>
        <strain evidence="2">KR3021</strain>
    </source>
</reference>